<dbReference type="SUPFAM" id="SSF53448">
    <property type="entry name" value="Nucleotide-diphospho-sugar transferases"/>
    <property type="match status" value="2"/>
</dbReference>
<dbReference type="InterPro" id="IPR036397">
    <property type="entry name" value="RNaseH_sf"/>
</dbReference>
<proteinExistence type="predicted"/>
<comment type="caution">
    <text evidence="2">The sequence shown here is derived from an EMBL/GenBank/DDBJ whole genome shotgun (WGS) entry which is preliminary data.</text>
</comment>
<dbReference type="Pfam" id="PF04488">
    <property type="entry name" value="Gly_transf_sug"/>
    <property type="match status" value="1"/>
</dbReference>
<feature type="region of interest" description="Disordered" evidence="1">
    <location>
        <begin position="1"/>
        <end position="20"/>
    </location>
</feature>
<reference evidence="2" key="1">
    <citation type="submission" date="2023-07" db="EMBL/GenBank/DDBJ databases">
        <authorList>
            <person name="Stuckert A."/>
        </authorList>
    </citation>
    <scope>NUCLEOTIDE SEQUENCE</scope>
</reference>
<organism evidence="2 3">
    <name type="scientific">Ranitomeya imitator</name>
    <name type="common">mimic poison frog</name>
    <dbReference type="NCBI Taxonomy" id="111125"/>
    <lineage>
        <taxon>Eukaryota</taxon>
        <taxon>Metazoa</taxon>
        <taxon>Chordata</taxon>
        <taxon>Craniata</taxon>
        <taxon>Vertebrata</taxon>
        <taxon>Euteleostomi</taxon>
        <taxon>Amphibia</taxon>
        <taxon>Batrachia</taxon>
        <taxon>Anura</taxon>
        <taxon>Neobatrachia</taxon>
        <taxon>Hyloidea</taxon>
        <taxon>Dendrobatidae</taxon>
        <taxon>Dendrobatinae</taxon>
        <taxon>Ranitomeya</taxon>
    </lineage>
</organism>
<protein>
    <recommendedName>
        <fullName evidence="4">Alpha-1,4-N-acetylglucosaminyltransferase</fullName>
    </recommendedName>
</protein>
<dbReference type="InterPro" id="IPR051981">
    <property type="entry name" value="Glycosyltransf_32"/>
</dbReference>
<dbReference type="PANTHER" id="PTHR12042:SF16">
    <property type="entry name" value="ALPHA-1,4-N-ACETYLGLUCOSAMINYLTRANSFERASE"/>
    <property type="match status" value="1"/>
</dbReference>
<dbReference type="Gene3D" id="3.30.420.10">
    <property type="entry name" value="Ribonuclease H-like superfamily/Ribonuclease H"/>
    <property type="match status" value="1"/>
</dbReference>
<sequence length="382" mass="43700">MGFTFRKAKRKPSLTPKQKKTRLQWATEKQSWTVDDWMKVLFSDESRICIGRGADAGTFVWCRSNEIYKDDCLKKTYKTYKFQQVHLEKEQRNARRWRRYTGPALHLGMGQVFNPVNGWEMITTISSTKASSVKENTLLETISTSSSTAENIAPRSPSEILKEGNGIIYLETTDRMQPPPLVLCAIESAARLNSTNIEETVQRHFPVLSSLRNIYFFPLKMEELFIDTPLHSWYQKLTGLRGEPFLCCVVSIEGRCQTIKRRWFGGLGLVLTGLRGGPFLCCVVSIEGRCQTIKRRWFGGLGLVIDLQKQSHWTHVSSDACRLALIWKYGGMYMDTDIISIRVIPSEDFLAAQSSQFSSNGIFGFSTHHNFTQQCMEDFVRN</sequence>
<dbReference type="Gene3D" id="3.90.550.20">
    <property type="match status" value="1"/>
</dbReference>
<evidence type="ECO:0000313" key="2">
    <source>
        <dbReference type="EMBL" id="CAJ0966607.1"/>
    </source>
</evidence>
<dbReference type="EMBL" id="CAUEEQ010075545">
    <property type="protein sequence ID" value="CAJ0966607.1"/>
    <property type="molecule type" value="Genomic_DNA"/>
</dbReference>
<dbReference type="InterPro" id="IPR029044">
    <property type="entry name" value="Nucleotide-diphossugar_trans"/>
</dbReference>
<gene>
    <name evidence="2" type="ORF">RIMI_LOCUS21453274</name>
</gene>
<accession>A0ABN9MJR5</accession>
<keyword evidence="3" id="KW-1185">Reference proteome</keyword>
<dbReference type="PANTHER" id="PTHR12042">
    <property type="entry name" value="LACTOSYLCERAMIDE 4-ALPHA-GALACTOSYLTRANSFERASE ALPHA- 1,4-GALACTOSYLTRANSFERASE"/>
    <property type="match status" value="1"/>
</dbReference>
<dbReference type="Proteomes" id="UP001176940">
    <property type="component" value="Unassembled WGS sequence"/>
</dbReference>
<dbReference type="InterPro" id="IPR007577">
    <property type="entry name" value="GlycoTrfase_DXD_sugar-bd_CS"/>
</dbReference>
<evidence type="ECO:0000313" key="3">
    <source>
        <dbReference type="Proteomes" id="UP001176940"/>
    </source>
</evidence>
<evidence type="ECO:0000256" key="1">
    <source>
        <dbReference type="SAM" id="MobiDB-lite"/>
    </source>
</evidence>
<name>A0ABN9MJR5_9NEOB</name>
<evidence type="ECO:0008006" key="4">
    <source>
        <dbReference type="Google" id="ProtNLM"/>
    </source>
</evidence>